<evidence type="ECO:0000256" key="3">
    <source>
        <dbReference type="ARBA" id="ARBA00013184"/>
    </source>
</evidence>
<dbReference type="SUPFAM" id="SSF55729">
    <property type="entry name" value="Acyl-CoA N-acyltransferases (Nat)"/>
    <property type="match status" value="1"/>
</dbReference>
<feature type="binding site" evidence="11">
    <location>
        <position position="299"/>
    </location>
    <ligand>
        <name>acetyl-CoA</name>
        <dbReference type="ChEBI" id="CHEBI:57288"/>
    </ligand>
</feature>
<dbReference type="GO" id="GO:0031509">
    <property type="term" value="P:subtelomeric heterochromatin formation"/>
    <property type="evidence" value="ECO:0007669"/>
    <property type="project" value="InterPro"/>
</dbReference>
<evidence type="ECO:0000259" key="13">
    <source>
        <dbReference type="Pfam" id="PF10394"/>
    </source>
</evidence>
<dbReference type="Pfam" id="PF10394">
    <property type="entry name" value="Hat1_N"/>
    <property type="match status" value="1"/>
</dbReference>
<evidence type="ECO:0000313" key="14">
    <source>
        <dbReference type="EMBL" id="KAK2592484.1"/>
    </source>
</evidence>
<evidence type="ECO:0000256" key="4">
    <source>
        <dbReference type="ARBA" id="ARBA00021268"/>
    </source>
</evidence>
<evidence type="ECO:0000256" key="11">
    <source>
        <dbReference type="PIRSR" id="PIRSR038084-2"/>
    </source>
</evidence>
<keyword evidence="7 9" id="KW-0012">Acyltransferase</keyword>
<protein>
    <recommendedName>
        <fullName evidence="4 9">Histone acetyltransferase type B catalytic subunit</fullName>
        <ecNumber evidence="3 9">2.3.1.48</ecNumber>
    </recommendedName>
</protein>
<keyword evidence="9" id="KW-0963">Cytoplasm</keyword>
<reference evidence="14" key="1">
    <citation type="submission" date="2023-06" db="EMBL/GenBank/DDBJ databases">
        <title>Conoideocrella luteorostrata (Hypocreales: Clavicipitaceae), a potential biocontrol fungus for elongate hemlock scale in United States Christmas tree production areas.</title>
        <authorList>
            <person name="Barrett H."/>
            <person name="Lovett B."/>
            <person name="Macias A.M."/>
            <person name="Stajich J.E."/>
            <person name="Kasson M.T."/>
        </authorList>
    </citation>
    <scope>NUCLEOTIDE SEQUENCE</scope>
    <source>
        <strain evidence="14">ARSEF 14590</strain>
    </source>
</reference>
<comment type="subunit">
    <text evidence="9">Component of the HAT-B complex composed of at least HAT1 and HAT2. The HAT-B complex binds to histone H4 tail.</text>
</comment>
<evidence type="ECO:0000256" key="12">
    <source>
        <dbReference type="SAM" id="MobiDB-lite"/>
    </source>
</evidence>
<evidence type="ECO:0000256" key="8">
    <source>
        <dbReference type="ARBA" id="ARBA00048017"/>
    </source>
</evidence>
<dbReference type="InterPro" id="IPR037113">
    <property type="entry name" value="Hat1_N_sf"/>
</dbReference>
<evidence type="ECO:0000313" key="15">
    <source>
        <dbReference type="Proteomes" id="UP001251528"/>
    </source>
</evidence>
<dbReference type="PANTHER" id="PTHR12046">
    <property type="entry name" value="HISTONE ACETYLTRANSFERASE TYPE B CATALYTIC SUBUNIT"/>
    <property type="match status" value="1"/>
</dbReference>
<dbReference type="GO" id="GO:0042393">
    <property type="term" value="F:histone binding"/>
    <property type="evidence" value="ECO:0007669"/>
    <property type="project" value="InterPro"/>
</dbReference>
<dbReference type="Gene3D" id="3.40.630.30">
    <property type="match status" value="1"/>
</dbReference>
<dbReference type="InterPro" id="IPR017380">
    <property type="entry name" value="Hist_AcTrfase_B-typ_cat-su"/>
</dbReference>
<proteinExistence type="inferred from homology"/>
<evidence type="ECO:0000256" key="10">
    <source>
        <dbReference type="PIRSR" id="PIRSR038084-1"/>
    </source>
</evidence>
<feature type="compositionally biased region" description="Basic and acidic residues" evidence="12">
    <location>
        <begin position="453"/>
        <end position="466"/>
    </location>
</feature>
<dbReference type="InterPro" id="IPR016181">
    <property type="entry name" value="Acyl_CoA_acyltransferase"/>
</dbReference>
<evidence type="ECO:0000256" key="9">
    <source>
        <dbReference type="PIRNR" id="PIRNR038084"/>
    </source>
</evidence>
<comment type="catalytic activity">
    <reaction evidence="8 9">
        <text>L-lysyl-[protein] + acetyl-CoA = N(6)-acetyl-L-lysyl-[protein] + CoA + H(+)</text>
        <dbReference type="Rhea" id="RHEA:45948"/>
        <dbReference type="Rhea" id="RHEA-COMP:9752"/>
        <dbReference type="Rhea" id="RHEA-COMP:10731"/>
        <dbReference type="ChEBI" id="CHEBI:15378"/>
        <dbReference type="ChEBI" id="CHEBI:29969"/>
        <dbReference type="ChEBI" id="CHEBI:57287"/>
        <dbReference type="ChEBI" id="CHEBI:57288"/>
        <dbReference type="ChEBI" id="CHEBI:61930"/>
        <dbReference type="EC" id="2.3.1.48"/>
    </reaction>
</comment>
<feature type="active site" description="Proton donor/acceptor" evidence="10">
    <location>
        <position position="296"/>
    </location>
</feature>
<evidence type="ECO:0000256" key="1">
    <source>
        <dbReference type="ARBA" id="ARBA00004123"/>
    </source>
</evidence>
<accession>A0AAJ0FUR6</accession>
<dbReference type="AlphaFoldDB" id="A0AAJ0FUR6"/>
<feature type="region of interest" description="Interaction with histone H4 N-terminus" evidence="11">
    <location>
        <begin position="222"/>
        <end position="224"/>
    </location>
</feature>
<comment type="caution">
    <text evidence="14">The sequence shown here is derived from an EMBL/GenBank/DDBJ whole genome shotgun (WGS) entry which is preliminary data.</text>
</comment>
<dbReference type="Proteomes" id="UP001251528">
    <property type="component" value="Unassembled WGS sequence"/>
</dbReference>
<keyword evidence="5 9" id="KW-0808">Transferase</keyword>
<dbReference type="GO" id="GO:0000781">
    <property type="term" value="C:chromosome, telomeric region"/>
    <property type="evidence" value="ECO:0007669"/>
    <property type="project" value="GOC"/>
</dbReference>
<dbReference type="GO" id="GO:0005737">
    <property type="term" value="C:cytoplasm"/>
    <property type="evidence" value="ECO:0007669"/>
    <property type="project" value="UniProtKB-SubCell"/>
</dbReference>
<dbReference type="EMBL" id="JASWJB010000264">
    <property type="protein sequence ID" value="KAK2592484.1"/>
    <property type="molecule type" value="Genomic_DNA"/>
</dbReference>
<keyword evidence="6 9" id="KW-0539">Nucleus</keyword>
<feature type="domain" description="Histone acetyl transferase HAT1 N-terminal" evidence="13">
    <location>
        <begin position="10"/>
        <end position="169"/>
    </location>
</feature>
<dbReference type="GO" id="GO:0005634">
    <property type="term" value="C:nucleus"/>
    <property type="evidence" value="ECO:0007669"/>
    <property type="project" value="UniProtKB-SubCell"/>
</dbReference>
<keyword evidence="15" id="KW-1185">Reference proteome</keyword>
<gene>
    <name evidence="14" type="primary">HAT1</name>
    <name evidence="14" type="ORF">QQS21_009829</name>
</gene>
<dbReference type="Gene3D" id="3.90.360.10">
    <property type="entry name" value="Histone acetyl transferase 1 (HAT1), N-terminal domain"/>
    <property type="match status" value="1"/>
</dbReference>
<organism evidence="14 15">
    <name type="scientific">Conoideocrella luteorostrata</name>
    <dbReference type="NCBI Taxonomy" id="1105319"/>
    <lineage>
        <taxon>Eukaryota</taxon>
        <taxon>Fungi</taxon>
        <taxon>Dikarya</taxon>
        <taxon>Ascomycota</taxon>
        <taxon>Pezizomycotina</taxon>
        <taxon>Sordariomycetes</taxon>
        <taxon>Hypocreomycetidae</taxon>
        <taxon>Hypocreales</taxon>
        <taxon>Clavicipitaceae</taxon>
        <taxon>Conoideocrella</taxon>
    </lineage>
</organism>
<dbReference type="Pfam" id="PF21184">
    <property type="entry name" value="HAT1_C_fung"/>
    <property type="match status" value="1"/>
</dbReference>
<dbReference type="PIRSF" id="PIRSF038084">
    <property type="entry name" value="HAT-B_cat"/>
    <property type="match status" value="1"/>
</dbReference>
<feature type="binding site" evidence="11">
    <location>
        <begin position="261"/>
        <end position="263"/>
    </location>
    <ligand>
        <name>acetyl-CoA</name>
        <dbReference type="ChEBI" id="CHEBI:57288"/>
    </ligand>
</feature>
<dbReference type="InterPro" id="IPR013523">
    <property type="entry name" value="Hist_AcTrfase_HAT1_C"/>
</dbReference>
<dbReference type="EC" id="2.3.1.48" evidence="3 9"/>
<feature type="region of interest" description="Interaction with histone H4 N-terminus" evidence="11">
    <location>
        <begin position="47"/>
        <end position="49"/>
    </location>
</feature>
<comment type="similarity">
    <text evidence="2 9">Belongs to the HAT1 family.</text>
</comment>
<comment type="function">
    <text evidence="9">Catalytic component of the histone acetylase B (HAT-B) complex. Has intrinsic substrate specificity that modifies lysine in recognition sequence GXGKXG. Involved in DNA double-strand break repair.</text>
</comment>
<dbReference type="GO" id="GO:0004402">
    <property type="term" value="F:histone acetyltransferase activity"/>
    <property type="evidence" value="ECO:0007669"/>
    <property type="project" value="UniProtKB-UniRule"/>
</dbReference>
<evidence type="ECO:0000256" key="2">
    <source>
        <dbReference type="ARBA" id="ARBA00010543"/>
    </source>
</evidence>
<dbReference type="InterPro" id="IPR019467">
    <property type="entry name" value="Hat1_N"/>
</dbReference>
<comment type="subcellular location">
    <subcellularLocation>
        <location evidence="9">Cytoplasm</location>
    </subcellularLocation>
    <subcellularLocation>
        <location evidence="1 9">Nucleus</location>
    </subcellularLocation>
</comment>
<sequence length="478" mass="54868">MAALPDLADWLVDSNDALSVSLVSPSKSGLQLVDTFHPKFTYPIFGDDERIFGYKDLKISLRYRANDMRPHVDVTYSKKLIPPAGVEEPTKIRTVLRQGGHLPRVAFLENSDFESSAQQLGDKWSPPGRLHERIDGSDGQYEIWRGSLADEAVMELNRRLQILIPLFIEGGSYIGQSPESDSSNQDLSDADRWTLFSLYRTQKSMDEPNKKSYVFVGYSTVYRFFHFGRSLTPPREGDDWELPEGNLDLATLPCRSRLSQFVILPPFQGKGLGAKLYKSIFRHYHEHKQTYEFTVENPNEEFDDLRDVCDLTYLKTISEFSELKLDSSVVIPRKGPVPKLILGEEKLQNIRQKAKIAPRQFSRVLEMYLMSQLPTSVRSTMAMDDPRPTPTKEDKNLEKLWQLIVKKRLYRHNKEALAQMEPAERIDKLHEAFTGVELEYARLLAAHERFVRHSRGESNGKRKLDDTEPESSSKKARA</sequence>
<evidence type="ECO:0000256" key="5">
    <source>
        <dbReference type="ARBA" id="ARBA00022679"/>
    </source>
</evidence>
<name>A0AAJ0FUR6_9HYPO</name>
<feature type="region of interest" description="Disordered" evidence="12">
    <location>
        <begin position="453"/>
        <end position="478"/>
    </location>
</feature>
<dbReference type="Gene3D" id="1.10.10.390">
    <property type="match status" value="1"/>
</dbReference>
<evidence type="ECO:0000256" key="7">
    <source>
        <dbReference type="ARBA" id="ARBA00023315"/>
    </source>
</evidence>
<evidence type="ECO:0000256" key="6">
    <source>
        <dbReference type="ARBA" id="ARBA00023242"/>
    </source>
</evidence>